<feature type="transmembrane region" description="Helical" evidence="1">
    <location>
        <begin position="37"/>
        <end position="54"/>
    </location>
</feature>
<organism evidence="2 3">
    <name type="scientific">Bacillus spongiae</name>
    <dbReference type="NCBI Taxonomy" id="2683610"/>
    <lineage>
        <taxon>Bacteria</taxon>
        <taxon>Bacillati</taxon>
        <taxon>Bacillota</taxon>
        <taxon>Bacilli</taxon>
        <taxon>Bacillales</taxon>
        <taxon>Bacillaceae</taxon>
        <taxon>Bacillus</taxon>
    </lineage>
</organism>
<keyword evidence="1" id="KW-0812">Transmembrane</keyword>
<accession>A0ABU8HBI0</accession>
<keyword evidence="1" id="KW-0472">Membrane</keyword>
<evidence type="ECO:0000313" key="3">
    <source>
        <dbReference type="Proteomes" id="UP001312865"/>
    </source>
</evidence>
<protein>
    <submittedName>
        <fullName evidence="2">Uncharacterized protein</fullName>
    </submittedName>
</protein>
<proteinExistence type="predicted"/>
<gene>
    <name evidence="2" type="ORF">WAK64_06305</name>
</gene>
<sequence>MLYIARTQRRVLGMLLAINVMSIIVSLVMNLHLSYEIFFGKLLICGVILLSFFIRYKLEIGKEKVTYQIQLIEMTIYKKIVYSNQIKQMKCKRIGWTTKGIIIQVKKGSNIRVVNFEPHTVATKLMEFANENGITVSKTKDYLILEK</sequence>
<evidence type="ECO:0000313" key="2">
    <source>
        <dbReference type="EMBL" id="MEI5906668.1"/>
    </source>
</evidence>
<dbReference type="EMBL" id="JBBAXC010000004">
    <property type="protein sequence ID" value="MEI5906668.1"/>
    <property type="molecule type" value="Genomic_DNA"/>
</dbReference>
<dbReference type="Proteomes" id="UP001312865">
    <property type="component" value="Unassembled WGS sequence"/>
</dbReference>
<reference evidence="2 3" key="1">
    <citation type="journal article" date="2018" name="J. Microbiol.">
        <title>Bacillus spongiae sp. nov., isolated from sponge of Jeju Island.</title>
        <authorList>
            <person name="Lee G.E."/>
            <person name="Im W.T."/>
            <person name="Park J.S."/>
        </authorList>
    </citation>
    <scope>NUCLEOTIDE SEQUENCE [LARGE SCALE GENOMIC DNA]</scope>
    <source>
        <strain evidence="2 3">135PIL107-10</strain>
    </source>
</reference>
<evidence type="ECO:0000256" key="1">
    <source>
        <dbReference type="SAM" id="Phobius"/>
    </source>
</evidence>
<keyword evidence="1" id="KW-1133">Transmembrane helix</keyword>
<name>A0ABU8HBI0_9BACI</name>
<comment type="caution">
    <text evidence="2">The sequence shown here is derived from an EMBL/GenBank/DDBJ whole genome shotgun (WGS) entry which is preliminary data.</text>
</comment>
<keyword evidence="3" id="KW-1185">Reference proteome</keyword>
<feature type="transmembrane region" description="Helical" evidence="1">
    <location>
        <begin position="12"/>
        <end position="31"/>
    </location>
</feature>